<reference evidence="1" key="1">
    <citation type="submission" date="2022-06" db="EMBL/GenBank/DDBJ databases">
        <title>Phylogenomic reconstructions and comparative analyses of Kickxellomycotina fungi.</title>
        <authorList>
            <person name="Reynolds N.K."/>
            <person name="Stajich J.E."/>
            <person name="Barry K."/>
            <person name="Grigoriev I.V."/>
            <person name="Crous P."/>
            <person name="Smith M.E."/>
        </authorList>
    </citation>
    <scope>NUCLEOTIDE SEQUENCE</scope>
    <source>
        <strain evidence="1">RSA 2271</strain>
    </source>
</reference>
<dbReference type="Proteomes" id="UP001145114">
    <property type="component" value="Unassembled WGS sequence"/>
</dbReference>
<evidence type="ECO:0000313" key="2">
    <source>
        <dbReference type="Proteomes" id="UP001145114"/>
    </source>
</evidence>
<name>A0ACC1HA07_9FUNG</name>
<organism evidence="1 2">
    <name type="scientific">Spiromyces aspiralis</name>
    <dbReference type="NCBI Taxonomy" id="68401"/>
    <lineage>
        <taxon>Eukaryota</taxon>
        <taxon>Fungi</taxon>
        <taxon>Fungi incertae sedis</taxon>
        <taxon>Zoopagomycota</taxon>
        <taxon>Kickxellomycotina</taxon>
        <taxon>Kickxellomycetes</taxon>
        <taxon>Kickxellales</taxon>
        <taxon>Kickxellaceae</taxon>
        <taxon>Spiromyces</taxon>
    </lineage>
</organism>
<sequence length="266" mass="28789">WDAPAPMLLSAGVPKDATMAWLRPHGFALPLDPLFVIQWVGFFAMGVGAVTGLRLALGELVTAEAMPAYSPGILYLVVVPGLALSMLASAWTSLVDTQDPVARSSPHARNVAQTLQWGETVIDSCSQVCRVCSVRVDDTTYHCKRCNKCVIGFDHHCRWLNTCIGQANYRLFAILLTLGLLTAATACGLTGLAWYSGIRTALAPPHQVFLSCYLVLLVIILFCLLSLAWFHIKLAYYGLSTHDYLMMRGEQRWAVTGGPAGSSGSG</sequence>
<comment type="caution">
    <text evidence="1">The sequence shown here is derived from an EMBL/GenBank/DDBJ whole genome shotgun (WGS) entry which is preliminary data.</text>
</comment>
<feature type="non-terminal residue" evidence="1">
    <location>
        <position position="1"/>
    </location>
</feature>
<accession>A0ACC1HA07</accession>
<feature type="non-terminal residue" evidence="1">
    <location>
        <position position="266"/>
    </location>
</feature>
<gene>
    <name evidence="1" type="ORF">EV182_006487</name>
</gene>
<protein>
    <submittedName>
        <fullName evidence="1">Uncharacterized protein</fullName>
    </submittedName>
</protein>
<dbReference type="EMBL" id="JAMZIH010007828">
    <property type="protein sequence ID" value="KAJ1672795.1"/>
    <property type="molecule type" value="Genomic_DNA"/>
</dbReference>
<proteinExistence type="predicted"/>
<evidence type="ECO:0000313" key="1">
    <source>
        <dbReference type="EMBL" id="KAJ1672795.1"/>
    </source>
</evidence>
<keyword evidence="2" id="KW-1185">Reference proteome</keyword>